<dbReference type="GO" id="GO:0004848">
    <property type="term" value="F:ureidoglycolate hydrolase activity"/>
    <property type="evidence" value="ECO:0007669"/>
    <property type="project" value="InterPro"/>
</dbReference>
<dbReference type="CDD" id="cd20298">
    <property type="entry name" value="cupin_UAH"/>
    <property type="match status" value="1"/>
</dbReference>
<accession>A0A1I5NRX5</accession>
<evidence type="ECO:0000256" key="4">
    <source>
        <dbReference type="ARBA" id="ARBA00047684"/>
    </source>
</evidence>
<evidence type="ECO:0000313" key="5">
    <source>
        <dbReference type="EMBL" id="SFP24427.1"/>
    </source>
</evidence>
<sequence>MTHTLELQPLRRDSFSPFGDVIEMVGSRNFAINQGATQRFHDIARIFTDPTDGHAAISLARSQPLPSPLRIEMLERHPLASQAFIPRGDQPFIVVVAPRGERIDSGEIRAFVADGRQGVNYHPGVWHHPLLALAPDQDFIVVDLISPEPNCDEHHFDSTDRLLLDYSGLLHKRHPAVGGGAG</sequence>
<proteinExistence type="predicted"/>
<dbReference type="InterPro" id="IPR047233">
    <property type="entry name" value="UAH_cupin"/>
</dbReference>
<keyword evidence="2" id="KW-0659">Purine metabolism</keyword>
<dbReference type="Proteomes" id="UP000198784">
    <property type="component" value="Unassembled WGS sequence"/>
</dbReference>
<reference evidence="6" key="1">
    <citation type="submission" date="2016-10" db="EMBL/GenBank/DDBJ databases">
        <authorList>
            <person name="Varghese N."/>
            <person name="Submissions S."/>
        </authorList>
    </citation>
    <scope>NUCLEOTIDE SEQUENCE [LARGE SCALE GENOMIC DNA]</scope>
    <source>
        <strain evidence="6">DSM 17834</strain>
    </source>
</reference>
<evidence type="ECO:0000256" key="1">
    <source>
        <dbReference type="ARBA" id="ARBA00011738"/>
    </source>
</evidence>
<dbReference type="InterPro" id="IPR007247">
    <property type="entry name" value="Ureidogly_lyase"/>
</dbReference>
<dbReference type="NCBIfam" id="NF009932">
    <property type="entry name" value="PRK13395.1"/>
    <property type="match status" value="1"/>
</dbReference>
<comment type="catalytic activity">
    <reaction evidence="4">
        <text>(S)-ureidoglycolate = urea + glyoxylate</text>
        <dbReference type="Rhea" id="RHEA:11304"/>
        <dbReference type="ChEBI" id="CHEBI:16199"/>
        <dbReference type="ChEBI" id="CHEBI:36655"/>
        <dbReference type="ChEBI" id="CHEBI:57296"/>
        <dbReference type="EC" id="4.3.2.3"/>
    </reaction>
</comment>
<dbReference type="AlphaFoldDB" id="A0A1I5NRX5"/>
<dbReference type="GO" id="GO:0050385">
    <property type="term" value="F:ureidoglycolate lyase activity"/>
    <property type="evidence" value="ECO:0007669"/>
    <property type="project" value="UniProtKB-EC"/>
</dbReference>
<dbReference type="EMBL" id="FOWX01000007">
    <property type="protein sequence ID" value="SFP24427.1"/>
    <property type="molecule type" value="Genomic_DNA"/>
</dbReference>
<dbReference type="PANTHER" id="PTHR21221:SF1">
    <property type="entry name" value="UREIDOGLYCOLATE LYASE"/>
    <property type="match status" value="1"/>
</dbReference>
<evidence type="ECO:0000313" key="6">
    <source>
        <dbReference type="Proteomes" id="UP000198784"/>
    </source>
</evidence>
<name>A0A1I5NRX5_9PSED</name>
<dbReference type="GO" id="GO:0006144">
    <property type="term" value="P:purine nucleobase metabolic process"/>
    <property type="evidence" value="ECO:0007669"/>
    <property type="project" value="UniProtKB-KW"/>
</dbReference>
<dbReference type="Gene3D" id="2.60.120.480">
    <property type="entry name" value="Ureidoglycolate hydrolase"/>
    <property type="match status" value="1"/>
</dbReference>
<keyword evidence="6" id="KW-1185">Reference proteome</keyword>
<dbReference type="InterPro" id="IPR024060">
    <property type="entry name" value="Ureidoglycolate_lyase_dom_sf"/>
</dbReference>
<evidence type="ECO:0000256" key="2">
    <source>
        <dbReference type="ARBA" id="ARBA00022631"/>
    </source>
</evidence>
<dbReference type="PANTHER" id="PTHR21221">
    <property type="entry name" value="UREIDOGLYCOLATE HYDROLASE"/>
    <property type="match status" value="1"/>
</dbReference>
<organism evidence="5 6">
    <name type="scientific">Pseudomonas borbori</name>
    <dbReference type="NCBI Taxonomy" id="289003"/>
    <lineage>
        <taxon>Bacteria</taxon>
        <taxon>Pseudomonadati</taxon>
        <taxon>Pseudomonadota</taxon>
        <taxon>Gammaproteobacteria</taxon>
        <taxon>Pseudomonadales</taxon>
        <taxon>Pseudomonadaceae</taxon>
        <taxon>Pseudomonas</taxon>
    </lineage>
</organism>
<protein>
    <submittedName>
        <fullName evidence="5">Ureidoglycolate lyase</fullName>
    </submittedName>
</protein>
<dbReference type="RefSeq" id="WP_090499207.1">
    <property type="nucleotide sequence ID" value="NZ_FOWX01000007.1"/>
</dbReference>
<dbReference type="OrthoDB" id="9804602at2"/>
<gene>
    <name evidence="5" type="ORF">SAMN05216190_10750</name>
</gene>
<keyword evidence="3 5" id="KW-0456">Lyase</keyword>
<comment type="subunit">
    <text evidence="1">Homodimer.</text>
</comment>
<dbReference type="Pfam" id="PF04115">
    <property type="entry name" value="Ureidogly_lyase"/>
    <property type="match status" value="1"/>
</dbReference>
<dbReference type="STRING" id="289003.SAMN05216190_10750"/>
<dbReference type="InterPro" id="IPR011051">
    <property type="entry name" value="RmlC_Cupin_sf"/>
</dbReference>
<dbReference type="PIRSF" id="PIRSF017306">
    <property type="entry name" value="Ureidogly_hydro"/>
    <property type="match status" value="1"/>
</dbReference>
<evidence type="ECO:0000256" key="3">
    <source>
        <dbReference type="ARBA" id="ARBA00023239"/>
    </source>
</evidence>
<dbReference type="GO" id="GO:0000256">
    <property type="term" value="P:allantoin catabolic process"/>
    <property type="evidence" value="ECO:0007669"/>
    <property type="project" value="InterPro"/>
</dbReference>
<dbReference type="SUPFAM" id="SSF51182">
    <property type="entry name" value="RmlC-like cupins"/>
    <property type="match status" value="1"/>
</dbReference>